<organism evidence="2 3">
    <name type="scientific">Hypholoma sublateritium (strain FD-334 SS-4)</name>
    <dbReference type="NCBI Taxonomy" id="945553"/>
    <lineage>
        <taxon>Eukaryota</taxon>
        <taxon>Fungi</taxon>
        <taxon>Dikarya</taxon>
        <taxon>Basidiomycota</taxon>
        <taxon>Agaricomycotina</taxon>
        <taxon>Agaricomycetes</taxon>
        <taxon>Agaricomycetidae</taxon>
        <taxon>Agaricales</taxon>
        <taxon>Agaricineae</taxon>
        <taxon>Strophariaceae</taxon>
        <taxon>Hypholoma</taxon>
    </lineage>
</organism>
<dbReference type="Pfam" id="PF00069">
    <property type="entry name" value="Pkinase"/>
    <property type="match status" value="1"/>
</dbReference>
<evidence type="ECO:0000313" key="3">
    <source>
        <dbReference type="Proteomes" id="UP000054270"/>
    </source>
</evidence>
<sequence>MADIELLSLPQLPHDLDSWRITPYDQDAPTYAKIWKKLEPIFEQQGLALWRRCDEYNQSSDGLPAPSNYVFVPFNFPNGIHTLTDFGVFNGLHHAARKDNRHYVIRVMSVHGEGLNNLRVLRLLSKTSPDNLLSNNHILPMVMEIAYQDIIFGVFPFLGATLRDSMFPLIRKCTIEDGVYMVMQALEAIIYIHGKNIAHRDLFLDNFMLEWCPQSTLGQNWTRPRVYLIDFEAAIHFSDEINPSERLTSGLPLPGDDYSRQRPPELLGSDMYCPFHLDMWQFGFQLMQVFCVSQYQ</sequence>
<dbReference type="EMBL" id="KN817607">
    <property type="protein sequence ID" value="KJA17227.1"/>
    <property type="molecule type" value="Genomic_DNA"/>
</dbReference>
<dbReference type="GO" id="GO:0004672">
    <property type="term" value="F:protein kinase activity"/>
    <property type="evidence" value="ECO:0007669"/>
    <property type="project" value="InterPro"/>
</dbReference>
<accession>A0A0D2KRI4</accession>
<evidence type="ECO:0000313" key="2">
    <source>
        <dbReference type="EMBL" id="KJA17227.1"/>
    </source>
</evidence>
<feature type="domain" description="Protein kinase" evidence="1">
    <location>
        <begin position="78"/>
        <end position="296"/>
    </location>
</feature>
<dbReference type="OrthoDB" id="2985259at2759"/>
<dbReference type="GO" id="GO:0005524">
    <property type="term" value="F:ATP binding"/>
    <property type="evidence" value="ECO:0007669"/>
    <property type="project" value="InterPro"/>
</dbReference>
<name>A0A0D2KRI4_HYPSF</name>
<dbReference type="SUPFAM" id="SSF56112">
    <property type="entry name" value="Protein kinase-like (PK-like)"/>
    <property type="match status" value="1"/>
</dbReference>
<keyword evidence="3" id="KW-1185">Reference proteome</keyword>
<dbReference type="InterPro" id="IPR000719">
    <property type="entry name" value="Prot_kinase_dom"/>
</dbReference>
<dbReference type="Gene3D" id="1.10.510.10">
    <property type="entry name" value="Transferase(Phosphotransferase) domain 1"/>
    <property type="match status" value="1"/>
</dbReference>
<reference evidence="3" key="1">
    <citation type="submission" date="2014-04" db="EMBL/GenBank/DDBJ databases">
        <title>Evolutionary Origins and Diversification of the Mycorrhizal Mutualists.</title>
        <authorList>
            <consortium name="DOE Joint Genome Institute"/>
            <consortium name="Mycorrhizal Genomics Consortium"/>
            <person name="Kohler A."/>
            <person name="Kuo A."/>
            <person name="Nagy L.G."/>
            <person name="Floudas D."/>
            <person name="Copeland A."/>
            <person name="Barry K.W."/>
            <person name="Cichocki N."/>
            <person name="Veneault-Fourrey C."/>
            <person name="LaButti K."/>
            <person name="Lindquist E.A."/>
            <person name="Lipzen A."/>
            <person name="Lundell T."/>
            <person name="Morin E."/>
            <person name="Murat C."/>
            <person name="Riley R."/>
            <person name="Ohm R."/>
            <person name="Sun H."/>
            <person name="Tunlid A."/>
            <person name="Henrissat B."/>
            <person name="Grigoriev I.V."/>
            <person name="Hibbett D.S."/>
            <person name="Martin F."/>
        </authorList>
    </citation>
    <scope>NUCLEOTIDE SEQUENCE [LARGE SCALE GENOMIC DNA]</scope>
    <source>
        <strain evidence="3">FD-334 SS-4</strain>
    </source>
</reference>
<proteinExistence type="predicted"/>
<evidence type="ECO:0000259" key="1">
    <source>
        <dbReference type="PROSITE" id="PS50011"/>
    </source>
</evidence>
<dbReference type="PROSITE" id="PS50011">
    <property type="entry name" value="PROTEIN_KINASE_DOM"/>
    <property type="match status" value="1"/>
</dbReference>
<dbReference type="OMA" id="IRIVSME"/>
<dbReference type="AlphaFoldDB" id="A0A0D2KRI4"/>
<gene>
    <name evidence="2" type="ORF">HYPSUDRAFT_146770</name>
</gene>
<protein>
    <recommendedName>
        <fullName evidence="1">Protein kinase domain-containing protein</fullName>
    </recommendedName>
</protein>
<dbReference type="Proteomes" id="UP000054270">
    <property type="component" value="Unassembled WGS sequence"/>
</dbReference>
<dbReference type="STRING" id="945553.A0A0D2KRI4"/>
<dbReference type="InterPro" id="IPR011009">
    <property type="entry name" value="Kinase-like_dom_sf"/>
</dbReference>